<dbReference type="Proteomes" id="UP000489600">
    <property type="component" value="Unassembled WGS sequence"/>
</dbReference>
<evidence type="ECO:0000313" key="1">
    <source>
        <dbReference type="EMBL" id="VVA95831.1"/>
    </source>
</evidence>
<gene>
    <name evidence="1" type="ORF">ANE_LOCUS6276</name>
</gene>
<dbReference type="EMBL" id="CABITT030000002">
    <property type="protein sequence ID" value="VVA95831.1"/>
    <property type="molecule type" value="Genomic_DNA"/>
</dbReference>
<name>A0A565B2E2_9BRAS</name>
<organism evidence="1 2">
    <name type="scientific">Arabis nemorensis</name>
    <dbReference type="NCBI Taxonomy" id="586526"/>
    <lineage>
        <taxon>Eukaryota</taxon>
        <taxon>Viridiplantae</taxon>
        <taxon>Streptophyta</taxon>
        <taxon>Embryophyta</taxon>
        <taxon>Tracheophyta</taxon>
        <taxon>Spermatophyta</taxon>
        <taxon>Magnoliopsida</taxon>
        <taxon>eudicotyledons</taxon>
        <taxon>Gunneridae</taxon>
        <taxon>Pentapetalae</taxon>
        <taxon>rosids</taxon>
        <taxon>malvids</taxon>
        <taxon>Brassicales</taxon>
        <taxon>Brassicaceae</taxon>
        <taxon>Arabideae</taxon>
        <taxon>Arabis</taxon>
    </lineage>
</organism>
<sequence length="62" mass="6951">MDHEFQAFVELAMVNTSTINCASSYEPKEEEILNIFSRILKDTMFLGPPNSGKTILFLALAL</sequence>
<protein>
    <submittedName>
        <fullName evidence="1">Uncharacterized protein</fullName>
    </submittedName>
</protein>
<dbReference type="AlphaFoldDB" id="A0A565B2E2"/>
<evidence type="ECO:0000313" key="2">
    <source>
        <dbReference type="Proteomes" id="UP000489600"/>
    </source>
</evidence>
<accession>A0A565B2E2</accession>
<reference evidence="1" key="1">
    <citation type="submission" date="2019-07" db="EMBL/GenBank/DDBJ databases">
        <authorList>
            <person name="Dittberner H."/>
        </authorList>
    </citation>
    <scope>NUCLEOTIDE SEQUENCE [LARGE SCALE GENOMIC DNA]</scope>
</reference>
<keyword evidence="2" id="KW-1185">Reference proteome</keyword>
<comment type="caution">
    <text evidence="1">The sequence shown here is derived from an EMBL/GenBank/DDBJ whole genome shotgun (WGS) entry which is preliminary data.</text>
</comment>
<proteinExistence type="predicted"/>